<gene>
    <name evidence="3" type="ORF">ACFSCW_05575</name>
</gene>
<organism evidence="3 4">
    <name type="scientific">Sphingomonas tabacisoli</name>
    <dbReference type="NCBI Taxonomy" id="2249466"/>
    <lineage>
        <taxon>Bacteria</taxon>
        <taxon>Pseudomonadati</taxon>
        <taxon>Pseudomonadota</taxon>
        <taxon>Alphaproteobacteria</taxon>
        <taxon>Sphingomonadales</taxon>
        <taxon>Sphingomonadaceae</taxon>
        <taxon>Sphingomonas</taxon>
    </lineage>
</organism>
<dbReference type="CDD" id="cd01949">
    <property type="entry name" value="GGDEF"/>
    <property type="match status" value="1"/>
</dbReference>
<evidence type="ECO:0000313" key="3">
    <source>
        <dbReference type="EMBL" id="MFD1611270.1"/>
    </source>
</evidence>
<dbReference type="InterPro" id="IPR052155">
    <property type="entry name" value="Biofilm_reg_signaling"/>
</dbReference>
<evidence type="ECO:0000313" key="4">
    <source>
        <dbReference type="Proteomes" id="UP001597115"/>
    </source>
</evidence>
<dbReference type="InterPro" id="IPR000160">
    <property type="entry name" value="GGDEF_dom"/>
</dbReference>
<evidence type="ECO:0000259" key="1">
    <source>
        <dbReference type="PROSITE" id="PS50883"/>
    </source>
</evidence>
<protein>
    <submittedName>
        <fullName evidence="3">Bifunctional diguanylate cyclase/phosphodiesterase</fullName>
    </submittedName>
</protein>
<dbReference type="InterPro" id="IPR035919">
    <property type="entry name" value="EAL_sf"/>
</dbReference>
<feature type="domain" description="GGDEF" evidence="2">
    <location>
        <begin position="116"/>
        <end position="250"/>
    </location>
</feature>
<reference evidence="4" key="1">
    <citation type="journal article" date="2019" name="Int. J. Syst. Evol. Microbiol.">
        <title>The Global Catalogue of Microorganisms (GCM) 10K type strain sequencing project: providing services to taxonomists for standard genome sequencing and annotation.</title>
        <authorList>
            <consortium name="The Broad Institute Genomics Platform"/>
            <consortium name="The Broad Institute Genome Sequencing Center for Infectious Disease"/>
            <person name="Wu L."/>
            <person name="Ma J."/>
        </authorList>
    </citation>
    <scope>NUCLEOTIDE SEQUENCE [LARGE SCALE GENOMIC DNA]</scope>
    <source>
        <strain evidence="4">CGMCC 1.16275</strain>
    </source>
</reference>
<sequence>MDGRAKRDLVLGGITIAAAALMTMTAGPALSANIQALLYGGEANQLLAVSAILNVALVLFAWRRYVDLRSESGLRKAAEERAAFLTLKDALTGLRNRHTLLSEAVAYLRKTAKRGRKAVLLLLDLDHFKTVNDVNGHAIGDATLQLVAGLVEASAPEGALTARLGADEFGILFSYEAARQDTVDAIAEKLIKDLNQRLDVAGASIHTGASIGIAKAEPGCETIEHMLRRADIAMFASKNAGRGRYHWFDESMERELNMRNSIESGMRDGIPLGQFVPYYEQQIDLATGKLLGFEMLARWEHPTRGVIPPDIFIPIAEETGMIADLSMSVMRQAFEEAKNWDASLTLSVNIAPSQLKDPWFAHKIVKLLVESGFPANRLEIEITESALIENIGVAQSVVGSLKNQGIRLALDDFGTGYSSLSNLRALPFDRVKIDRSFVTSMGSNAESTAIVNAITRLSDSLGLPVTAEGVETPEIEAKLKTLGCFQGQGWHFGKPMDVGQVRALLAERNLLPVRRLAAPAGERIRELRKAS</sequence>
<dbReference type="PROSITE" id="PS50883">
    <property type="entry name" value="EAL"/>
    <property type="match status" value="1"/>
</dbReference>
<dbReference type="PANTHER" id="PTHR44757:SF2">
    <property type="entry name" value="BIOFILM ARCHITECTURE MAINTENANCE PROTEIN MBAA"/>
    <property type="match status" value="1"/>
</dbReference>
<dbReference type="Proteomes" id="UP001597115">
    <property type="component" value="Unassembled WGS sequence"/>
</dbReference>
<dbReference type="SMART" id="SM00267">
    <property type="entry name" value="GGDEF"/>
    <property type="match status" value="1"/>
</dbReference>
<accession>A0ABW4I2F6</accession>
<dbReference type="InterPro" id="IPR001633">
    <property type="entry name" value="EAL_dom"/>
</dbReference>
<dbReference type="Pfam" id="PF00563">
    <property type="entry name" value="EAL"/>
    <property type="match status" value="1"/>
</dbReference>
<dbReference type="Gene3D" id="3.30.70.270">
    <property type="match status" value="1"/>
</dbReference>
<evidence type="ECO:0000259" key="2">
    <source>
        <dbReference type="PROSITE" id="PS50887"/>
    </source>
</evidence>
<dbReference type="Pfam" id="PF00990">
    <property type="entry name" value="GGDEF"/>
    <property type="match status" value="1"/>
</dbReference>
<dbReference type="Gene3D" id="3.20.20.450">
    <property type="entry name" value="EAL domain"/>
    <property type="match status" value="1"/>
</dbReference>
<name>A0ABW4I2F6_9SPHN</name>
<keyword evidence="4" id="KW-1185">Reference proteome</keyword>
<dbReference type="PROSITE" id="PS50887">
    <property type="entry name" value="GGDEF"/>
    <property type="match status" value="1"/>
</dbReference>
<dbReference type="InterPro" id="IPR029787">
    <property type="entry name" value="Nucleotide_cyclase"/>
</dbReference>
<dbReference type="CDD" id="cd01948">
    <property type="entry name" value="EAL"/>
    <property type="match status" value="1"/>
</dbReference>
<proteinExistence type="predicted"/>
<feature type="domain" description="EAL" evidence="1">
    <location>
        <begin position="259"/>
        <end position="509"/>
    </location>
</feature>
<dbReference type="PANTHER" id="PTHR44757">
    <property type="entry name" value="DIGUANYLATE CYCLASE DGCP"/>
    <property type="match status" value="1"/>
</dbReference>
<dbReference type="NCBIfam" id="TIGR00254">
    <property type="entry name" value="GGDEF"/>
    <property type="match status" value="1"/>
</dbReference>
<dbReference type="EMBL" id="JBHUDY010000001">
    <property type="protein sequence ID" value="MFD1611270.1"/>
    <property type="molecule type" value="Genomic_DNA"/>
</dbReference>
<dbReference type="SUPFAM" id="SSF55073">
    <property type="entry name" value="Nucleotide cyclase"/>
    <property type="match status" value="1"/>
</dbReference>
<dbReference type="InterPro" id="IPR043128">
    <property type="entry name" value="Rev_trsase/Diguanyl_cyclase"/>
</dbReference>
<comment type="caution">
    <text evidence="3">The sequence shown here is derived from an EMBL/GenBank/DDBJ whole genome shotgun (WGS) entry which is preliminary data.</text>
</comment>
<dbReference type="SMART" id="SM00052">
    <property type="entry name" value="EAL"/>
    <property type="match status" value="1"/>
</dbReference>
<dbReference type="SUPFAM" id="SSF141868">
    <property type="entry name" value="EAL domain-like"/>
    <property type="match status" value="1"/>
</dbReference>
<dbReference type="RefSeq" id="WP_380887728.1">
    <property type="nucleotide sequence ID" value="NZ_JBHUDY010000001.1"/>
</dbReference>